<feature type="transmembrane region" description="Helical" evidence="1">
    <location>
        <begin position="16"/>
        <end position="35"/>
    </location>
</feature>
<reference evidence="2 3" key="1">
    <citation type="submission" date="2017-01" db="EMBL/GenBank/DDBJ databases">
        <title>Genomic analysis of Xuhuaishuia manganoxidans DY6-4.</title>
        <authorList>
            <person name="Wang X."/>
        </authorList>
    </citation>
    <scope>NUCLEOTIDE SEQUENCE [LARGE SCALE GENOMIC DNA]</scope>
    <source>
        <strain evidence="2 3">DY6-4</strain>
    </source>
</reference>
<keyword evidence="1" id="KW-1133">Transmembrane helix</keyword>
<evidence type="ECO:0000313" key="2">
    <source>
        <dbReference type="EMBL" id="APX91067.1"/>
    </source>
</evidence>
<dbReference type="STRING" id="1267768.BV394_08745"/>
<dbReference type="Proteomes" id="UP000187266">
    <property type="component" value="Chromosome"/>
</dbReference>
<sequence>MQDDARDPGTVPILRRYFAVLIPAHLLWEFAHMPLYQLWYEDTWQQIAFAGLHCTGGDVLIAGSVLLAALVSVGRGWPRDPAAWRRVAMLTVILGLGYTIFSEWMNTELREAWAYAPAMPVLPLIGTGLTPFLQWIVIPVAALWWAGRARNPDSLDER</sequence>
<dbReference type="AlphaFoldDB" id="A0A1U7DM16"/>
<dbReference type="OrthoDB" id="7594268at2"/>
<feature type="transmembrane region" description="Helical" evidence="1">
    <location>
        <begin position="121"/>
        <end position="145"/>
    </location>
</feature>
<keyword evidence="1" id="KW-0812">Transmembrane</keyword>
<keyword evidence="3" id="KW-1185">Reference proteome</keyword>
<feature type="transmembrane region" description="Helical" evidence="1">
    <location>
        <begin position="83"/>
        <end position="101"/>
    </location>
</feature>
<evidence type="ECO:0000256" key="1">
    <source>
        <dbReference type="SAM" id="Phobius"/>
    </source>
</evidence>
<gene>
    <name evidence="2" type="ORF">BV394_08745</name>
</gene>
<keyword evidence="1" id="KW-0472">Membrane</keyword>
<accession>A0A1U7DM16</accession>
<name>A0A1U7DM16_9RHOB</name>
<evidence type="ECO:0000313" key="3">
    <source>
        <dbReference type="Proteomes" id="UP000187266"/>
    </source>
</evidence>
<feature type="transmembrane region" description="Helical" evidence="1">
    <location>
        <begin position="47"/>
        <end position="71"/>
    </location>
</feature>
<dbReference type="EMBL" id="CP019124">
    <property type="protein sequence ID" value="APX91067.1"/>
    <property type="molecule type" value="Genomic_DNA"/>
</dbReference>
<organism evidence="2 3">
    <name type="scientific">Brevirhabdus pacifica</name>
    <dbReference type="NCBI Taxonomy" id="1267768"/>
    <lineage>
        <taxon>Bacteria</taxon>
        <taxon>Pseudomonadati</taxon>
        <taxon>Pseudomonadota</taxon>
        <taxon>Alphaproteobacteria</taxon>
        <taxon>Rhodobacterales</taxon>
        <taxon>Paracoccaceae</taxon>
        <taxon>Brevirhabdus</taxon>
    </lineage>
</organism>
<proteinExistence type="predicted"/>
<protein>
    <submittedName>
        <fullName evidence="2">Uncharacterized protein</fullName>
    </submittedName>
</protein>